<proteinExistence type="inferred from homology"/>
<dbReference type="SUPFAM" id="SSF50129">
    <property type="entry name" value="GroES-like"/>
    <property type="match status" value="1"/>
</dbReference>
<organism evidence="8 9">
    <name type="scientific">Granulicatella balaenopterae</name>
    <dbReference type="NCBI Taxonomy" id="137733"/>
    <lineage>
        <taxon>Bacteria</taxon>
        <taxon>Bacillati</taxon>
        <taxon>Bacillota</taxon>
        <taxon>Bacilli</taxon>
        <taxon>Lactobacillales</taxon>
        <taxon>Carnobacteriaceae</taxon>
        <taxon>Granulicatella</taxon>
    </lineage>
</organism>
<evidence type="ECO:0000256" key="4">
    <source>
        <dbReference type="ARBA" id="ARBA00022833"/>
    </source>
</evidence>
<evidence type="ECO:0000313" key="9">
    <source>
        <dbReference type="Proteomes" id="UP000198556"/>
    </source>
</evidence>
<keyword evidence="5" id="KW-0560">Oxidoreductase</keyword>
<dbReference type="GO" id="GO:0016491">
    <property type="term" value="F:oxidoreductase activity"/>
    <property type="evidence" value="ECO:0007669"/>
    <property type="project" value="UniProtKB-KW"/>
</dbReference>
<dbReference type="Pfam" id="PF00107">
    <property type="entry name" value="ADH_zinc_N"/>
    <property type="match status" value="1"/>
</dbReference>
<dbReference type="Gene3D" id="3.90.180.10">
    <property type="entry name" value="Medium-chain alcohol dehydrogenases, catalytic domain"/>
    <property type="match status" value="1"/>
</dbReference>
<dbReference type="InterPro" id="IPR036291">
    <property type="entry name" value="NAD(P)-bd_dom_sf"/>
</dbReference>
<dbReference type="InterPro" id="IPR013154">
    <property type="entry name" value="ADH-like_N"/>
</dbReference>
<dbReference type="EMBL" id="FOGF01000038">
    <property type="protein sequence ID" value="SER34298.1"/>
    <property type="molecule type" value="Genomic_DNA"/>
</dbReference>
<evidence type="ECO:0000256" key="5">
    <source>
        <dbReference type="ARBA" id="ARBA00023002"/>
    </source>
</evidence>
<evidence type="ECO:0000256" key="1">
    <source>
        <dbReference type="ARBA" id="ARBA00001947"/>
    </source>
</evidence>
<dbReference type="RefSeq" id="WP_089747522.1">
    <property type="nucleotide sequence ID" value="NZ_FOGF01000038.1"/>
</dbReference>
<comment type="cofactor">
    <cofactor evidence="1">
        <name>Zn(2+)</name>
        <dbReference type="ChEBI" id="CHEBI:29105"/>
    </cofactor>
</comment>
<dbReference type="Pfam" id="PF08240">
    <property type="entry name" value="ADH_N"/>
    <property type="match status" value="1"/>
</dbReference>
<dbReference type="InterPro" id="IPR013149">
    <property type="entry name" value="ADH-like_C"/>
</dbReference>
<evidence type="ECO:0000256" key="3">
    <source>
        <dbReference type="ARBA" id="ARBA00022723"/>
    </source>
</evidence>
<dbReference type="Proteomes" id="UP000198556">
    <property type="component" value="Unassembled WGS sequence"/>
</dbReference>
<sequence length="342" mass="38744">MINRVYQLVRPFSFSVKYEDVSLEQSGQVVVRPDYIALCHADQRYYQGKRAQKILQKKLPMALIHECCGVVVHDETGTYKAGDKVVMIPNQPPKGFEFDGEFYENYVPGTHFLSSGFDGFMREFVTIPIDRVVKYDNVPSHVAAISEFVSVGCHAINRFEKVSSSVKERIVVWGSGSLGYVVATLLKELYPESTIIVVGKHSEKLRLFSFVDELYDVGELPEGFTFDHAFECVGGEATGDAYRDIIKYIKPQGTVIMMGVSELEVPLNTRDILEKGLTWVGSSRSGREDFERATELMARPSIHGRLQMIVHEAEPIEDVKDIYRFFEEDTLTPFKTAAKWNI</sequence>
<accession>A0A1H9NEG0</accession>
<evidence type="ECO:0000259" key="7">
    <source>
        <dbReference type="Pfam" id="PF08240"/>
    </source>
</evidence>
<dbReference type="OrthoDB" id="1700359at2"/>
<feature type="domain" description="Alcohol dehydrogenase-like N-terminal" evidence="7">
    <location>
        <begin position="26"/>
        <end position="135"/>
    </location>
</feature>
<name>A0A1H9NEG0_9LACT</name>
<keyword evidence="9" id="KW-1185">Reference proteome</keyword>
<dbReference type="GO" id="GO:0046872">
    <property type="term" value="F:metal ion binding"/>
    <property type="evidence" value="ECO:0007669"/>
    <property type="project" value="UniProtKB-KW"/>
</dbReference>
<dbReference type="AlphaFoldDB" id="A0A1H9NEG0"/>
<comment type="similarity">
    <text evidence="2">Belongs to the zinc-containing alcohol dehydrogenase family.</text>
</comment>
<dbReference type="PANTHER" id="PTHR43350:SF19">
    <property type="entry name" value="D-GULOSIDE 3-DEHYDROGENASE"/>
    <property type="match status" value="1"/>
</dbReference>
<dbReference type="SUPFAM" id="SSF51735">
    <property type="entry name" value="NAD(P)-binding Rossmann-fold domains"/>
    <property type="match status" value="1"/>
</dbReference>
<protein>
    <submittedName>
        <fullName evidence="8">Ribitol-5-phosphate 2-dehydrogenase</fullName>
    </submittedName>
</protein>
<gene>
    <name evidence="8" type="ORF">SAMN05421767_13811</name>
</gene>
<evidence type="ECO:0000256" key="2">
    <source>
        <dbReference type="ARBA" id="ARBA00008072"/>
    </source>
</evidence>
<keyword evidence="3" id="KW-0479">Metal-binding</keyword>
<feature type="domain" description="Alcohol dehydrogenase-like C-terminal" evidence="6">
    <location>
        <begin position="218"/>
        <end position="298"/>
    </location>
</feature>
<dbReference type="InterPro" id="IPR011032">
    <property type="entry name" value="GroES-like_sf"/>
</dbReference>
<dbReference type="STRING" id="137733.SAMN05421767_13811"/>
<dbReference type="Gene3D" id="3.40.50.720">
    <property type="entry name" value="NAD(P)-binding Rossmann-like Domain"/>
    <property type="match status" value="1"/>
</dbReference>
<keyword evidence="4" id="KW-0862">Zinc</keyword>
<reference evidence="8 9" key="1">
    <citation type="submission" date="2016-10" db="EMBL/GenBank/DDBJ databases">
        <authorList>
            <person name="de Groot N.N."/>
        </authorList>
    </citation>
    <scope>NUCLEOTIDE SEQUENCE [LARGE SCALE GENOMIC DNA]</scope>
    <source>
        <strain evidence="8 9">DSM 15827</strain>
    </source>
</reference>
<evidence type="ECO:0000313" key="8">
    <source>
        <dbReference type="EMBL" id="SER34298.1"/>
    </source>
</evidence>
<evidence type="ECO:0000259" key="6">
    <source>
        <dbReference type="Pfam" id="PF00107"/>
    </source>
</evidence>
<dbReference type="PANTHER" id="PTHR43350">
    <property type="entry name" value="NAD-DEPENDENT ALCOHOL DEHYDROGENASE"/>
    <property type="match status" value="1"/>
</dbReference>